<evidence type="ECO:0000313" key="3">
    <source>
        <dbReference type="Proteomes" id="UP000507245"/>
    </source>
</evidence>
<evidence type="ECO:0000256" key="1">
    <source>
        <dbReference type="SAM" id="MobiDB-lite"/>
    </source>
</evidence>
<dbReference type="AlphaFoldDB" id="A0A6J5Y7Y4"/>
<reference evidence="3" key="1">
    <citation type="journal article" date="2020" name="Genome Biol.">
        <title>Gamete binning: chromosome-level and haplotype-resolved genome assembly enabled by high-throughput single-cell sequencing of gamete genomes.</title>
        <authorList>
            <person name="Campoy J.A."/>
            <person name="Sun H."/>
            <person name="Goel M."/>
            <person name="Jiao W.-B."/>
            <person name="Folz-Donahue K."/>
            <person name="Wang N."/>
            <person name="Rubio M."/>
            <person name="Liu C."/>
            <person name="Kukat C."/>
            <person name="Ruiz D."/>
            <person name="Huettel B."/>
            <person name="Schneeberger K."/>
        </authorList>
    </citation>
    <scope>NUCLEOTIDE SEQUENCE [LARGE SCALE GENOMIC DNA]</scope>
    <source>
        <strain evidence="3">cv. Rojo Pasion</strain>
    </source>
</reference>
<proteinExistence type="predicted"/>
<dbReference type="PANTHER" id="PTHR36346">
    <property type="entry name" value="EXPRESSED PROTEIN"/>
    <property type="match status" value="1"/>
</dbReference>
<sequence>MSAVMDVWMSELAKLKDKVGAKKRLVFSSKAKQREGDDEVEEQQQVLKEAGKESSRMAQIQRDLDSSALSEATVRLVMDRFVPW</sequence>
<evidence type="ECO:0000313" key="2">
    <source>
        <dbReference type="EMBL" id="CAB4320652.1"/>
    </source>
</evidence>
<gene>
    <name evidence="2" type="ORF">ORAREDHAP_LOCUS49559</name>
</gene>
<name>A0A6J5Y7Y4_PRUAR</name>
<keyword evidence="3" id="KW-1185">Reference proteome</keyword>
<feature type="region of interest" description="Disordered" evidence="1">
    <location>
        <begin position="31"/>
        <end position="58"/>
    </location>
</feature>
<protein>
    <submittedName>
        <fullName evidence="2">Uncharacterized protein</fullName>
    </submittedName>
</protein>
<dbReference type="PANTHER" id="PTHR36346:SF2">
    <property type="entry name" value="EXPRESSED PROTEIN"/>
    <property type="match status" value="1"/>
</dbReference>
<dbReference type="OrthoDB" id="683342at2759"/>
<dbReference type="EMBL" id="CAEKKB010000008">
    <property type="protein sequence ID" value="CAB4320652.1"/>
    <property type="molecule type" value="Genomic_DNA"/>
</dbReference>
<accession>A0A6J5Y7Y4</accession>
<organism evidence="2 3">
    <name type="scientific">Prunus armeniaca</name>
    <name type="common">Apricot</name>
    <name type="synonym">Armeniaca vulgaris</name>
    <dbReference type="NCBI Taxonomy" id="36596"/>
    <lineage>
        <taxon>Eukaryota</taxon>
        <taxon>Viridiplantae</taxon>
        <taxon>Streptophyta</taxon>
        <taxon>Embryophyta</taxon>
        <taxon>Tracheophyta</taxon>
        <taxon>Spermatophyta</taxon>
        <taxon>Magnoliopsida</taxon>
        <taxon>eudicotyledons</taxon>
        <taxon>Gunneridae</taxon>
        <taxon>Pentapetalae</taxon>
        <taxon>rosids</taxon>
        <taxon>fabids</taxon>
        <taxon>Rosales</taxon>
        <taxon>Rosaceae</taxon>
        <taxon>Amygdaloideae</taxon>
        <taxon>Amygdaleae</taxon>
        <taxon>Prunus</taxon>
    </lineage>
</organism>
<dbReference type="Proteomes" id="UP000507245">
    <property type="component" value="Unassembled WGS sequence"/>
</dbReference>